<proteinExistence type="predicted"/>
<comment type="caution">
    <text evidence="1">The sequence shown here is derived from an EMBL/GenBank/DDBJ whole genome shotgun (WGS) entry which is preliminary data.</text>
</comment>
<accession>A0A6V7HK74</accession>
<keyword evidence="2" id="KW-1185">Reference proteome</keyword>
<gene>
    <name evidence="1" type="ORF">MHI_LOCUS985183</name>
</gene>
<dbReference type="EMBL" id="CAJDYZ010013425">
    <property type="protein sequence ID" value="CAD1481092.1"/>
    <property type="molecule type" value="Genomic_DNA"/>
</dbReference>
<evidence type="ECO:0000313" key="2">
    <source>
        <dbReference type="Proteomes" id="UP000752696"/>
    </source>
</evidence>
<protein>
    <submittedName>
        <fullName evidence="1">Uncharacterized protein</fullName>
    </submittedName>
</protein>
<dbReference type="AlphaFoldDB" id="A0A6V7HK74"/>
<sequence>TCLLARSVQKCPAINRKKQRSYRIGRYPVSKDKEATCKYSMSPPRSNCLKAEYHRLNEERREQCKKIRELQMIRDLCNR</sequence>
<name>A0A6V7HK74_9HYME</name>
<evidence type="ECO:0000313" key="1">
    <source>
        <dbReference type="EMBL" id="CAD1481092.1"/>
    </source>
</evidence>
<organism evidence="1 2">
    <name type="scientific">Heterotrigona itama</name>
    <dbReference type="NCBI Taxonomy" id="395501"/>
    <lineage>
        <taxon>Eukaryota</taxon>
        <taxon>Metazoa</taxon>
        <taxon>Ecdysozoa</taxon>
        <taxon>Arthropoda</taxon>
        <taxon>Hexapoda</taxon>
        <taxon>Insecta</taxon>
        <taxon>Pterygota</taxon>
        <taxon>Neoptera</taxon>
        <taxon>Endopterygota</taxon>
        <taxon>Hymenoptera</taxon>
        <taxon>Apocrita</taxon>
        <taxon>Aculeata</taxon>
        <taxon>Apoidea</taxon>
        <taxon>Anthophila</taxon>
        <taxon>Apidae</taxon>
        <taxon>Heterotrigona</taxon>
    </lineage>
</organism>
<feature type="non-terminal residue" evidence="1">
    <location>
        <position position="79"/>
    </location>
</feature>
<reference evidence="1" key="1">
    <citation type="submission" date="2020-07" db="EMBL/GenBank/DDBJ databases">
        <authorList>
            <person name="Nazaruddin N."/>
        </authorList>
    </citation>
    <scope>NUCLEOTIDE SEQUENCE</scope>
</reference>
<dbReference type="Proteomes" id="UP000752696">
    <property type="component" value="Unassembled WGS sequence"/>
</dbReference>